<comment type="similarity">
    <text evidence="2 9">Belongs to the tRNA nucleotidyltransferase/poly(A) polymerase family.</text>
</comment>
<dbReference type="Proteomes" id="UP001177023">
    <property type="component" value="Unassembled WGS sequence"/>
</dbReference>
<dbReference type="Pfam" id="PF01743">
    <property type="entry name" value="PolyA_pol"/>
    <property type="match status" value="1"/>
</dbReference>
<feature type="non-terminal residue" evidence="14">
    <location>
        <position position="632"/>
    </location>
</feature>
<dbReference type="Gene3D" id="3.30.460.10">
    <property type="entry name" value="Beta Polymerase, domain 2"/>
    <property type="match status" value="1"/>
</dbReference>
<evidence type="ECO:0000256" key="9">
    <source>
        <dbReference type="RuleBase" id="RU003953"/>
    </source>
</evidence>
<keyword evidence="8" id="KW-0460">Magnesium</keyword>
<evidence type="ECO:0000259" key="13">
    <source>
        <dbReference type="Pfam" id="PF12627"/>
    </source>
</evidence>
<evidence type="ECO:0000256" key="8">
    <source>
        <dbReference type="ARBA" id="ARBA00022842"/>
    </source>
</evidence>
<evidence type="ECO:0000256" key="1">
    <source>
        <dbReference type="ARBA" id="ARBA00001946"/>
    </source>
</evidence>
<dbReference type="GO" id="GO:0001680">
    <property type="term" value="P:tRNA 3'-terminal CCA addition"/>
    <property type="evidence" value="ECO:0007669"/>
    <property type="project" value="UniProtKB-ARBA"/>
</dbReference>
<sequence length="632" mass="71899">MSADIAWQVIRNNSAFLVKRKNIDKAFSTERFNLTKTNSRRYNGLVNNKAVAVEFVKRGVPQLVLKRSREQSKPASSLGVKPLNKTNGRRARVTVQKIVSGYRPSLAMVAQRKVSQLLRSLRPKRTTPHSKITAEELYFCRKTGRFCSPGLFSLQLPFRTGRRLLSTFSTSDYQPVIKQSKRIVPVPMNQIIEPRRQKLDNPDFHALFTSGFEKLRALFDDSGFEIRIAGGAVRDLLMGIRPADVDFASTATPTDMKELFEKSAIRMLHKRGEEHGTITCRIDDENFEITTLRVDKVCDGRRAEVEFTTEWQLDANRRDLTVNSLFLGLDGTVIDFFGGIDDIAAKRIRFVGDAEQRIQEDYLRILRYFRFFGRIADTNEHDPATIEAIKKNRDGLLGVSPERIWTELKRIVVGRRAPDVLDSMLSICELHPHLGLPPNADLQRFRRVYDAYGTQVEPMTMVATLCESPEQIADFHAKTKLSNVERIVGEMVVGERKAAEEAIAGGDDDWWHDRIVELDIRPGHETTKMSGRDRVLQLAMGALMDEKQLEALRAWQLPVFPVKGTDLMAVNVGAGPVMRATLQHLYQIWLKSRFTMAKDELLGHVDDAELKEIAPENRGKKRKNSTLHHRPQ</sequence>
<comment type="caution">
    <text evidence="14">The sequence shown here is derived from an EMBL/GenBank/DDBJ whole genome shotgun (WGS) entry which is preliminary data.</text>
</comment>
<evidence type="ECO:0000256" key="4">
    <source>
        <dbReference type="ARBA" id="ARBA00022694"/>
    </source>
</evidence>
<evidence type="ECO:0000256" key="5">
    <source>
        <dbReference type="ARBA" id="ARBA00022695"/>
    </source>
</evidence>
<dbReference type="AlphaFoldDB" id="A0AA36G9Y2"/>
<comment type="cofactor">
    <cofactor evidence="1">
        <name>Mg(2+)</name>
        <dbReference type="ChEBI" id="CHEBI:18420"/>
    </cofactor>
</comment>
<keyword evidence="6" id="KW-0479">Metal-binding</keyword>
<evidence type="ECO:0000256" key="3">
    <source>
        <dbReference type="ARBA" id="ARBA00022679"/>
    </source>
</evidence>
<reference evidence="14" key="1">
    <citation type="submission" date="2023-06" db="EMBL/GenBank/DDBJ databases">
        <authorList>
            <person name="Delattre M."/>
        </authorList>
    </citation>
    <scope>NUCLEOTIDE SEQUENCE</scope>
    <source>
        <strain evidence="14">AF72</strain>
    </source>
</reference>
<feature type="domain" description="Poly A polymerase head" evidence="11">
    <location>
        <begin position="227"/>
        <end position="349"/>
    </location>
</feature>
<evidence type="ECO:0000256" key="6">
    <source>
        <dbReference type="ARBA" id="ARBA00022723"/>
    </source>
</evidence>
<dbReference type="PANTHER" id="PTHR46173">
    <property type="entry name" value="CCA TRNA NUCLEOTIDYLTRANSFERASE 1, MITOCHONDRIAL"/>
    <property type="match status" value="1"/>
</dbReference>
<keyword evidence="7" id="KW-0547">Nucleotide-binding</keyword>
<accession>A0AA36G9Y2</accession>
<dbReference type="InterPro" id="IPR029004">
    <property type="entry name" value="Ribosomal_eL28/Mak16"/>
</dbReference>
<dbReference type="InterPro" id="IPR043519">
    <property type="entry name" value="NT_sf"/>
</dbReference>
<feature type="compositionally biased region" description="Basic residues" evidence="10">
    <location>
        <begin position="619"/>
        <end position="632"/>
    </location>
</feature>
<evidence type="ECO:0000256" key="10">
    <source>
        <dbReference type="SAM" id="MobiDB-lite"/>
    </source>
</evidence>
<feature type="domain" description="Ribosomal eL28/Mak16" evidence="12">
    <location>
        <begin position="6"/>
        <end position="120"/>
    </location>
</feature>
<evidence type="ECO:0000313" key="15">
    <source>
        <dbReference type="Proteomes" id="UP001177023"/>
    </source>
</evidence>
<dbReference type="SUPFAM" id="SSF81891">
    <property type="entry name" value="Poly A polymerase C-terminal region-like"/>
    <property type="match status" value="1"/>
</dbReference>
<dbReference type="EMBL" id="CATQJA010002652">
    <property type="protein sequence ID" value="CAJ0577910.1"/>
    <property type="molecule type" value="Genomic_DNA"/>
</dbReference>
<proteinExistence type="inferred from homology"/>
<dbReference type="GO" id="GO:0046872">
    <property type="term" value="F:metal ion binding"/>
    <property type="evidence" value="ECO:0007669"/>
    <property type="project" value="UniProtKB-KW"/>
</dbReference>
<dbReference type="GO" id="GO:0000166">
    <property type="term" value="F:nucleotide binding"/>
    <property type="evidence" value="ECO:0007669"/>
    <property type="project" value="UniProtKB-KW"/>
</dbReference>
<keyword evidence="4" id="KW-0819">tRNA processing</keyword>
<dbReference type="GO" id="GO:0000049">
    <property type="term" value="F:tRNA binding"/>
    <property type="evidence" value="ECO:0007669"/>
    <property type="project" value="TreeGrafter"/>
</dbReference>
<feature type="region of interest" description="Disordered" evidence="10">
    <location>
        <begin position="613"/>
        <end position="632"/>
    </location>
</feature>
<dbReference type="GO" id="GO:0016779">
    <property type="term" value="F:nucleotidyltransferase activity"/>
    <property type="evidence" value="ECO:0007669"/>
    <property type="project" value="UniProtKB-KW"/>
</dbReference>
<dbReference type="SUPFAM" id="SSF81301">
    <property type="entry name" value="Nucleotidyltransferase"/>
    <property type="match status" value="1"/>
</dbReference>
<evidence type="ECO:0000259" key="11">
    <source>
        <dbReference type="Pfam" id="PF01743"/>
    </source>
</evidence>
<dbReference type="InterPro" id="IPR002646">
    <property type="entry name" value="PolA_pol_head_dom"/>
</dbReference>
<gene>
    <name evidence="14" type="ORF">MSPICULIGERA_LOCUS16174</name>
</gene>
<evidence type="ECO:0000259" key="12">
    <source>
        <dbReference type="Pfam" id="PF01778"/>
    </source>
</evidence>
<name>A0AA36G9Y2_9BILA</name>
<dbReference type="GO" id="GO:1990180">
    <property type="term" value="P:mitochondrial tRNA 3'-end processing"/>
    <property type="evidence" value="ECO:0007669"/>
    <property type="project" value="TreeGrafter"/>
</dbReference>
<evidence type="ECO:0000313" key="14">
    <source>
        <dbReference type="EMBL" id="CAJ0577910.1"/>
    </source>
</evidence>
<dbReference type="PANTHER" id="PTHR46173:SF1">
    <property type="entry name" value="CCA TRNA NUCLEOTIDYLTRANSFERASE 1, MITOCHONDRIAL"/>
    <property type="match status" value="1"/>
</dbReference>
<dbReference type="Pfam" id="PF12627">
    <property type="entry name" value="PolyA_pol_RNAbd"/>
    <property type="match status" value="1"/>
</dbReference>
<feature type="domain" description="tRNA nucleotidyltransferase/poly(A) polymerase RNA and SrmB- binding" evidence="13">
    <location>
        <begin position="382"/>
        <end position="424"/>
    </location>
</feature>
<dbReference type="CDD" id="cd05398">
    <property type="entry name" value="NT_ClassII-CCAase"/>
    <property type="match status" value="1"/>
</dbReference>
<dbReference type="Pfam" id="PF01778">
    <property type="entry name" value="Ribosomal_L28e"/>
    <property type="match status" value="1"/>
</dbReference>
<dbReference type="Gene3D" id="1.10.3090.10">
    <property type="entry name" value="cca-adding enzyme, domain 2"/>
    <property type="match status" value="1"/>
</dbReference>
<organism evidence="14 15">
    <name type="scientific">Mesorhabditis spiculigera</name>
    <dbReference type="NCBI Taxonomy" id="96644"/>
    <lineage>
        <taxon>Eukaryota</taxon>
        <taxon>Metazoa</taxon>
        <taxon>Ecdysozoa</taxon>
        <taxon>Nematoda</taxon>
        <taxon>Chromadorea</taxon>
        <taxon>Rhabditida</taxon>
        <taxon>Rhabditina</taxon>
        <taxon>Rhabditomorpha</taxon>
        <taxon>Rhabditoidea</taxon>
        <taxon>Rhabditidae</taxon>
        <taxon>Mesorhabditinae</taxon>
        <taxon>Mesorhabditis</taxon>
    </lineage>
</organism>
<dbReference type="InterPro" id="IPR032828">
    <property type="entry name" value="PolyA_RNA-bd"/>
</dbReference>
<evidence type="ECO:0000256" key="7">
    <source>
        <dbReference type="ARBA" id="ARBA00022741"/>
    </source>
</evidence>
<keyword evidence="5" id="KW-0548">Nucleotidyltransferase</keyword>
<dbReference type="InterPro" id="IPR050264">
    <property type="entry name" value="Bact_CCA-adding_enz_type3_sf"/>
</dbReference>
<dbReference type="Gene3D" id="3.30.390.110">
    <property type="match status" value="1"/>
</dbReference>
<protein>
    <submittedName>
        <fullName evidence="14">Uncharacterized protein</fullName>
    </submittedName>
</protein>
<keyword evidence="15" id="KW-1185">Reference proteome</keyword>
<keyword evidence="9" id="KW-0694">RNA-binding</keyword>
<dbReference type="GO" id="GO:0005739">
    <property type="term" value="C:mitochondrion"/>
    <property type="evidence" value="ECO:0007669"/>
    <property type="project" value="TreeGrafter"/>
</dbReference>
<keyword evidence="3 9" id="KW-0808">Transferase</keyword>
<evidence type="ECO:0000256" key="2">
    <source>
        <dbReference type="ARBA" id="ARBA00007265"/>
    </source>
</evidence>